<sequence length="57" mass="6673">MRALSIISFTISGKGSHCPTNTEVQTDMSNKFGIYRKHMQNNKSYMRLNRIMEYNID</sequence>
<dbReference type="Proteomes" id="UP000287651">
    <property type="component" value="Unassembled WGS sequence"/>
</dbReference>
<dbReference type="EMBL" id="AMZH03019904">
    <property type="protein sequence ID" value="RRT39776.1"/>
    <property type="molecule type" value="Genomic_DNA"/>
</dbReference>
<protein>
    <submittedName>
        <fullName evidence="1">Uncharacterized protein</fullName>
    </submittedName>
</protein>
<accession>A0A426XJX0</accession>
<evidence type="ECO:0000313" key="1">
    <source>
        <dbReference type="EMBL" id="RRT39776.1"/>
    </source>
</evidence>
<proteinExistence type="predicted"/>
<evidence type="ECO:0000313" key="2">
    <source>
        <dbReference type="Proteomes" id="UP000287651"/>
    </source>
</evidence>
<name>A0A426XJX0_ENSVE</name>
<reference evidence="1 2" key="1">
    <citation type="journal article" date="2014" name="Agronomy (Basel)">
        <title>A Draft Genome Sequence for Ensete ventricosum, the Drought-Tolerant Tree Against Hunger.</title>
        <authorList>
            <person name="Harrison J."/>
            <person name="Moore K.A."/>
            <person name="Paszkiewicz K."/>
            <person name="Jones T."/>
            <person name="Grant M."/>
            <person name="Ambacheew D."/>
            <person name="Muzemil S."/>
            <person name="Studholme D.J."/>
        </authorList>
    </citation>
    <scope>NUCLEOTIDE SEQUENCE [LARGE SCALE GENOMIC DNA]</scope>
</reference>
<organism evidence="1 2">
    <name type="scientific">Ensete ventricosum</name>
    <name type="common">Abyssinian banana</name>
    <name type="synonym">Musa ensete</name>
    <dbReference type="NCBI Taxonomy" id="4639"/>
    <lineage>
        <taxon>Eukaryota</taxon>
        <taxon>Viridiplantae</taxon>
        <taxon>Streptophyta</taxon>
        <taxon>Embryophyta</taxon>
        <taxon>Tracheophyta</taxon>
        <taxon>Spermatophyta</taxon>
        <taxon>Magnoliopsida</taxon>
        <taxon>Liliopsida</taxon>
        <taxon>Zingiberales</taxon>
        <taxon>Musaceae</taxon>
        <taxon>Ensete</taxon>
    </lineage>
</organism>
<comment type="caution">
    <text evidence="1">The sequence shown here is derived from an EMBL/GenBank/DDBJ whole genome shotgun (WGS) entry which is preliminary data.</text>
</comment>
<gene>
    <name evidence="1" type="ORF">B296_00014291</name>
</gene>
<dbReference type="AlphaFoldDB" id="A0A426XJX0"/>